<dbReference type="GO" id="GO:0005829">
    <property type="term" value="C:cytosol"/>
    <property type="evidence" value="ECO:0007669"/>
    <property type="project" value="TreeGrafter"/>
</dbReference>
<name>A0A0U9HMX8_9BACT</name>
<dbReference type="CDD" id="cd02038">
    <property type="entry name" value="FlhG-like"/>
    <property type="match status" value="1"/>
</dbReference>
<reference evidence="4" key="1">
    <citation type="submission" date="2016-01" db="EMBL/GenBank/DDBJ databases">
        <title>Draft genome sequence of Thermodesulfovibrio aggregans strain TGE-P1.</title>
        <authorList>
            <person name="Sekiguchi Y."/>
            <person name="Ohashi A."/>
            <person name="Matsuura N."/>
            <person name="Tourlousse M.D."/>
        </authorList>
    </citation>
    <scope>NUCLEOTIDE SEQUENCE [LARGE SCALE GENOMIC DNA]</scope>
    <source>
        <strain evidence="4">TGE-P1</strain>
    </source>
</reference>
<evidence type="ECO:0000256" key="2">
    <source>
        <dbReference type="ARBA" id="ARBA00022840"/>
    </source>
</evidence>
<sequence>MKTNIPRIVAVSSGKGGVGKTNFVVNIALVFRSMQKRVLLMDADIGLSNIDIMFGVAPKYNIKHLLSGEKSIKDIIVKTSEGIDIIPASSGIRELTQLSYGQKMKIIEELENIDKNYDIFLIDTGAGISDNVTFFCSAAHDTIVIVTPEPTSIADAYALIKVLYKEYGEQNFRIVVNSVRNHKEAKETFKKLSMVTERFLGISIDWLGELPYDEKIKEAVISQKPYITLYPTSEFSKKLAEIAKQFLKIEVDLLKGGMQFFLKKALNK</sequence>
<dbReference type="InterPro" id="IPR027417">
    <property type="entry name" value="P-loop_NTPase"/>
</dbReference>
<dbReference type="SUPFAM" id="SSF52540">
    <property type="entry name" value="P-loop containing nucleoside triphosphate hydrolases"/>
    <property type="match status" value="1"/>
</dbReference>
<dbReference type="Pfam" id="PF10609">
    <property type="entry name" value="ParA"/>
    <property type="match status" value="1"/>
</dbReference>
<comment type="caution">
    <text evidence="3">The sequence shown here is derived from an EMBL/GenBank/DDBJ whole genome shotgun (WGS) entry which is preliminary data.</text>
</comment>
<dbReference type="InterPro" id="IPR033875">
    <property type="entry name" value="FlhG"/>
</dbReference>
<dbReference type="PANTHER" id="PTHR43384">
    <property type="entry name" value="SEPTUM SITE-DETERMINING PROTEIN MIND HOMOLOG, CHLOROPLASTIC-RELATED"/>
    <property type="match status" value="1"/>
</dbReference>
<keyword evidence="1" id="KW-0547">Nucleotide-binding</keyword>
<protein>
    <submittedName>
        <fullName evidence="3">Flagellar biosynthesis protein FlhG</fullName>
    </submittedName>
</protein>
<dbReference type="Proteomes" id="UP000054976">
    <property type="component" value="Unassembled WGS sequence"/>
</dbReference>
<proteinExistence type="predicted"/>
<evidence type="ECO:0000313" key="4">
    <source>
        <dbReference type="Proteomes" id="UP000054976"/>
    </source>
</evidence>
<dbReference type="GO" id="GO:0051782">
    <property type="term" value="P:negative regulation of cell division"/>
    <property type="evidence" value="ECO:0007669"/>
    <property type="project" value="TreeGrafter"/>
</dbReference>
<dbReference type="InterPro" id="IPR025501">
    <property type="entry name" value="MinD_FleN"/>
</dbReference>
<dbReference type="GO" id="GO:0016887">
    <property type="term" value="F:ATP hydrolysis activity"/>
    <property type="evidence" value="ECO:0007669"/>
    <property type="project" value="TreeGrafter"/>
</dbReference>
<keyword evidence="3" id="KW-0282">Flagellum</keyword>
<dbReference type="GO" id="GO:0005524">
    <property type="term" value="F:ATP binding"/>
    <property type="evidence" value="ECO:0007669"/>
    <property type="project" value="UniProtKB-KW"/>
</dbReference>
<dbReference type="PIRSF" id="PIRSF003092">
    <property type="entry name" value="MinD"/>
    <property type="match status" value="1"/>
</dbReference>
<accession>A0A0U9HMX8</accession>
<dbReference type="OrthoDB" id="9816297at2"/>
<keyword evidence="4" id="KW-1185">Reference proteome</keyword>
<dbReference type="EMBL" id="BCNO01000001">
    <property type="protein sequence ID" value="GAQ94228.1"/>
    <property type="molecule type" value="Genomic_DNA"/>
</dbReference>
<dbReference type="Gene3D" id="3.40.50.300">
    <property type="entry name" value="P-loop containing nucleotide triphosphate hydrolases"/>
    <property type="match status" value="1"/>
</dbReference>
<dbReference type="PANTHER" id="PTHR43384:SF4">
    <property type="entry name" value="CELLULOSE BIOSYNTHESIS PROTEIN BCSQ-RELATED"/>
    <property type="match status" value="1"/>
</dbReference>
<dbReference type="STRING" id="86166.TAGGR_1407"/>
<keyword evidence="3" id="KW-0966">Cell projection</keyword>
<dbReference type="InterPro" id="IPR050625">
    <property type="entry name" value="ParA/MinD_ATPase"/>
</dbReference>
<dbReference type="GO" id="GO:0009898">
    <property type="term" value="C:cytoplasmic side of plasma membrane"/>
    <property type="evidence" value="ECO:0007669"/>
    <property type="project" value="TreeGrafter"/>
</dbReference>
<evidence type="ECO:0000313" key="3">
    <source>
        <dbReference type="EMBL" id="GAQ94228.1"/>
    </source>
</evidence>
<gene>
    <name evidence="3" type="ORF">TAGGR_1407</name>
</gene>
<evidence type="ECO:0000256" key="1">
    <source>
        <dbReference type="ARBA" id="ARBA00022741"/>
    </source>
</evidence>
<organism evidence="3 4">
    <name type="scientific">Thermodesulfovibrio aggregans</name>
    <dbReference type="NCBI Taxonomy" id="86166"/>
    <lineage>
        <taxon>Bacteria</taxon>
        <taxon>Pseudomonadati</taxon>
        <taxon>Nitrospirota</taxon>
        <taxon>Thermodesulfovibrionia</taxon>
        <taxon>Thermodesulfovibrionales</taxon>
        <taxon>Thermodesulfovibrionaceae</taxon>
        <taxon>Thermodesulfovibrio</taxon>
    </lineage>
</organism>
<dbReference type="RefSeq" id="WP_059175697.1">
    <property type="nucleotide sequence ID" value="NZ_BCNO01000001.1"/>
</dbReference>
<keyword evidence="3" id="KW-0969">Cilium</keyword>
<dbReference type="InterPro" id="IPR033756">
    <property type="entry name" value="YlxH/NBP35"/>
</dbReference>
<dbReference type="AlphaFoldDB" id="A0A0U9HMX8"/>
<keyword evidence="2" id="KW-0067">ATP-binding</keyword>